<dbReference type="PANTHER" id="PTHR11566:SF173">
    <property type="entry name" value="DYNAMIN-RELATED PROTEIN 4C"/>
    <property type="match status" value="1"/>
</dbReference>
<dbReference type="GO" id="GO:0016020">
    <property type="term" value="C:membrane"/>
    <property type="evidence" value="ECO:0007669"/>
    <property type="project" value="TreeGrafter"/>
</dbReference>
<dbReference type="GO" id="GO:0008017">
    <property type="term" value="F:microtubule binding"/>
    <property type="evidence" value="ECO:0007669"/>
    <property type="project" value="TreeGrafter"/>
</dbReference>
<dbReference type="GO" id="GO:0003924">
    <property type="term" value="F:GTPase activity"/>
    <property type="evidence" value="ECO:0007669"/>
    <property type="project" value="TreeGrafter"/>
</dbReference>
<organism evidence="2 3">
    <name type="scientific">Dioscorea zingiberensis</name>
    <dbReference type="NCBI Taxonomy" id="325984"/>
    <lineage>
        <taxon>Eukaryota</taxon>
        <taxon>Viridiplantae</taxon>
        <taxon>Streptophyta</taxon>
        <taxon>Embryophyta</taxon>
        <taxon>Tracheophyta</taxon>
        <taxon>Spermatophyta</taxon>
        <taxon>Magnoliopsida</taxon>
        <taxon>Liliopsida</taxon>
        <taxon>Dioscoreales</taxon>
        <taxon>Dioscoreaceae</taxon>
        <taxon>Dioscorea</taxon>
    </lineage>
</organism>
<dbReference type="Gene3D" id="1.20.120.1240">
    <property type="entry name" value="Dynamin, middle domain"/>
    <property type="match status" value="1"/>
</dbReference>
<reference evidence="2" key="2">
    <citation type="journal article" date="2022" name="Hortic Res">
        <title>The genome of Dioscorea zingiberensis sheds light on the biosynthesis, origin and evolution of the medicinally important diosgenin saponins.</title>
        <authorList>
            <person name="Li Y."/>
            <person name="Tan C."/>
            <person name="Li Z."/>
            <person name="Guo J."/>
            <person name="Li S."/>
            <person name="Chen X."/>
            <person name="Wang C."/>
            <person name="Dai X."/>
            <person name="Yang H."/>
            <person name="Song W."/>
            <person name="Hou L."/>
            <person name="Xu J."/>
            <person name="Tong Z."/>
            <person name="Xu A."/>
            <person name="Yuan X."/>
            <person name="Wang W."/>
            <person name="Yang Q."/>
            <person name="Chen L."/>
            <person name="Sun Z."/>
            <person name="Wang K."/>
            <person name="Pan B."/>
            <person name="Chen J."/>
            <person name="Bao Y."/>
            <person name="Liu F."/>
            <person name="Qi X."/>
            <person name="Gang D.R."/>
            <person name="Wen J."/>
            <person name="Li J."/>
        </authorList>
    </citation>
    <scope>NUCLEOTIDE SEQUENCE</scope>
    <source>
        <strain evidence="2">Dzin_1.0</strain>
    </source>
</reference>
<feature type="domain" description="Dynamin stalk" evidence="1">
    <location>
        <begin position="2"/>
        <end position="195"/>
    </location>
</feature>
<proteinExistence type="predicted"/>
<keyword evidence="3" id="KW-1185">Reference proteome</keyword>
<sequence length="215" mass="24725">MQIQAASIAKCLPDIVKKINVKLGFNVAELDNMPRRLSTVADAMRAFMNVLSSMKETLKKILVRREYDEYLDDFEMHGVARIGDMLNQYSKELPKNLLVIRTDGKFMMEEIQVLEEAKTVVGLPDFLPESAFKTLIKRKIDGIFHLSLEFVNRVWNYIEEVVIKVMVRHSDNYPQLQAGMTRVARNLIEKMKKQSLLSVKITARNGNVVCLYVKS</sequence>
<protein>
    <recommendedName>
        <fullName evidence="1">Dynamin stalk domain-containing protein</fullName>
    </recommendedName>
</protein>
<dbReference type="Proteomes" id="UP001085076">
    <property type="component" value="Miscellaneous, Linkage group lg03"/>
</dbReference>
<evidence type="ECO:0000313" key="3">
    <source>
        <dbReference type="Proteomes" id="UP001085076"/>
    </source>
</evidence>
<dbReference type="OrthoDB" id="5061070at2759"/>
<dbReference type="GO" id="GO:0005737">
    <property type="term" value="C:cytoplasm"/>
    <property type="evidence" value="ECO:0007669"/>
    <property type="project" value="TreeGrafter"/>
</dbReference>
<evidence type="ECO:0000313" key="2">
    <source>
        <dbReference type="EMBL" id="KAJ0977410.1"/>
    </source>
</evidence>
<dbReference type="GO" id="GO:0005874">
    <property type="term" value="C:microtubule"/>
    <property type="evidence" value="ECO:0007669"/>
    <property type="project" value="TreeGrafter"/>
</dbReference>
<dbReference type="PANTHER" id="PTHR11566">
    <property type="entry name" value="DYNAMIN"/>
    <property type="match status" value="1"/>
</dbReference>
<dbReference type="EMBL" id="JAGGNH010000003">
    <property type="protein sequence ID" value="KAJ0977410.1"/>
    <property type="molecule type" value="Genomic_DNA"/>
</dbReference>
<reference evidence="2" key="1">
    <citation type="submission" date="2021-03" db="EMBL/GenBank/DDBJ databases">
        <authorList>
            <person name="Li Z."/>
            <person name="Yang C."/>
        </authorList>
    </citation>
    <scope>NUCLEOTIDE SEQUENCE</scope>
    <source>
        <strain evidence="2">Dzin_1.0</strain>
        <tissue evidence="2">Leaf</tissue>
    </source>
</reference>
<dbReference type="Pfam" id="PF01031">
    <property type="entry name" value="Dynamin_M"/>
    <property type="match status" value="1"/>
</dbReference>
<dbReference type="InterPro" id="IPR022812">
    <property type="entry name" value="Dynamin"/>
</dbReference>
<accession>A0A9D5CSC9</accession>
<comment type="caution">
    <text evidence="2">The sequence shown here is derived from an EMBL/GenBank/DDBJ whole genome shotgun (WGS) entry which is preliminary data.</text>
</comment>
<gene>
    <name evidence="2" type="ORF">J5N97_012884</name>
</gene>
<dbReference type="InterPro" id="IPR000375">
    <property type="entry name" value="Dynamin_stalk"/>
</dbReference>
<name>A0A9D5CSC9_9LILI</name>
<dbReference type="AlphaFoldDB" id="A0A9D5CSC9"/>
<evidence type="ECO:0000259" key="1">
    <source>
        <dbReference type="Pfam" id="PF01031"/>
    </source>
</evidence>